<dbReference type="Proteomes" id="UP000002892">
    <property type="component" value="Plasmid pDESACI.01"/>
</dbReference>
<name>I4DCN9_DESAJ</name>
<accession>I4DCN9</accession>
<keyword evidence="2" id="KW-1185">Reference proteome</keyword>
<evidence type="ECO:0000313" key="1">
    <source>
        <dbReference type="EMBL" id="AFM43563.1"/>
    </source>
</evidence>
<geneLocation type="plasmid" evidence="1 2">
    <name>pDESACI.01</name>
</geneLocation>
<gene>
    <name evidence="1" type="ordered locus">Desaci_4736</name>
</gene>
<dbReference type="RefSeq" id="WP_014825075.1">
    <property type="nucleotide sequence ID" value="NC_018066.1"/>
</dbReference>
<keyword evidence="1" id="KW-0614">Plasmid</keyword>
<dbReference type="InterPro" id="IPR025354">
    <property type="entry name" value="DUF4258"/>
</dbReference>
<dbReference type="EMBL" id="CP003640">
    <property type="protein sequence ID" value="AFM43563.1"/>
    <property type="molecule type" value="Genomic_DNA"/>
</dbReference>
<evidence type="ECO:0000313" key="2">
    <source>
        <dbReference type="Proteomes" id="UP000002892"/>
    </source>
</evidence>
<dbReference type="AlphaFoldDB" id="I4DCN9"/>
<dbReference type="KEGG" id="dai:Desaci_4736"/>
<sequence length="108" mass="12312">MITIGEVRKAFRNKVFFSAHAARRMAQRSISPEDIRRLLKHPVCWAEYEGHPDTLRIDGEIKDKGYCGFAVAISTYEGKSVAVVITVMDDVRIQKRVKIAKERGKRHG</sequence>
<dbReference type="Pfam" id="PF14076">
    <property type="entry name" value="DUF4258"/>
    <property type="match status" value="1"/>
</dbReference>
<evidence type="ECO:0008006" key="3">
    <source>
        <dbReference type="Google" id="ProtNLM"/>
    </source>
</evidence>
<organism evidence="1 2">
    <name type="scientific">Desulfosporosinus acidiphilus (strain DSM 22704 / JCM 16185 / SJ4)</name>
    <dbReference type="NCBI Taxonomy" id="646529"/>
    <lineage>
        <taxon>Bacteria</taxon>
        <taxon>Bacillati</taxon>
        <taxon>Bacillota</taxon>
        <taxon>Clostridia</taxon>
        <taxon>Eubacteriales</taxon>
        <taxon>Desulfitobacteriaceae</taxon>
        <taxon>Desulfosporosinus</taxon>
    </lineage>
</organism>
<dbReference type="HOGENOM" id="CLU_2192739_0_0_9"/>
<protein>
    <recommendedName>
        <fullName evidence="3">DUF4258 domain-containing protein</fullName>
    </recommendedName>
</protein>
<reference evidence="2" key="1">
    <citation type="journal article" date="2012" name="J. Bacteriol.">
        <title>Complete genome sequences of Desulfosporosinus orientis DSM765T, Desulfosporosinus youngiae DSM17734T, Desulfosporosinus meridiei DSM13257T, and Desulfosporosinus acidiphilus DSM22704T.</title>
        <authorList>
            <person name="Pester M."/>
            <person name="Brambilla E."/>
            <person name="Alazard D."/>
            <person name="Rattei T."/>
            <person name="Weinmaier T."/>
            <person name="Han J."/>
            <person name="Lucas S."/>
            <person name="Lapidus A."/>
            <person name="Cheng J.F."/>
            <person name="Goodwin L."/>
            <person name="Pitluck S."/>
            <person name="Peters L."/>
            <person name="Ovchinnikova G."/>
            <person name="Teshima H."/>
            <person name="Detter J.C."/>
            <person name="Han C.S."/>
            <person name="Tapia R."/>
            <person name="Land M.L."/>
            <person name="Hauser L."/>
            <person name="Kyrpides N.C."/>
            <person name="Ivanova N.N."/>
            <person name="Pagani I."/>
            <person name="Huntmann M."/>
            <person name="Wei C.L."/>
            <person name="Davenport K.W."/>
            <person name="Daligault H."/>
            <person name="Chain P.S."/>
            <person name="Chen A."/>
            <person name="Mavromatis K."/>
            <person name="Markowitz V."/>
            <person name="Szeto E."/>
            <person name="Mikhailova N."/>
            <person name="Pati A."/>
            <person name="Wagner M."/>
            <person name="Woyke T."/>
            <person name="Ollivier B."/>
            <person name="Klenk H.P."/>
            <person name="Spring S."/>
            <person name="Loy A."/>
        </authorList>
    </citation>
    <scope>NUCLEOTIDE SEQUENCE [LARGE SCALE GENOMIC DNA]</scope>
    <source>
        <strain evidence="2">DSM 22704 / JCM 16185 / SJ4</strain>
    </source>
</reference>
<proteinExistence type="predicted"/>